<reference evidence="1 2" key="1">
    <citation type="submission" date="2020-08" db="EMBL/GenBank/DDBJ databases">
        <title>Genomic Encyclopedia of Type Strains, Phase IV (KMG-IV): sequencing the most valuable type-strain genomes for metagenomic binning, comparative biology and taxonomic classification.</title>
        <authorList>
            <person name="Goeker M."/>
        </authorList>
    </citation>
    <scope>NUCLEOTIDE SEQUENCE [LARGE SCALE GENOMIC DNA]</scope>
    <source>
        <strain evidence="1 2">DSM 102983</strain>
    </source>
</reference>
<dbReference type="PROSITE" id="PS51257">
    <property type="entry name" value="PROKAR_LIPOPROTEIN"/>
    <property type="match status" value="1"/>
</dbReference>
<evidence type="ECO:0000313" key="2">
    <source>
        <dbReference type="Proteomes" id="UP000533637"/>
    </source>
</evidence>
<accession>A0ABR6KGI3</accession>
<comment type="caution">
    <text evidence="1">The sequence shown here is derived from an EMBL/GenBank/DDBJ whole genome shotgun (WGS) entry which is preliminary data.</text>
</comment>
<keyword evidence="2" id="KW-1185">Reference proteome</keyword>
<evidence type="ECO:0000313" key="1">
    <source>
        <dbReference type="EMBL" id="MBB4620464.1"/>
    </source>
</evidence>
<protein>
    <submittedName>
        <fullName evidence="1">Uncharacterized protein</fullName>
    </submittedName>
</protein>
<gene>
    <name evidence="1" type="ORF">GGQ57_000338</name>
</gene>
<dbReference type="EMBL" id="JACHOC010000001">
    <property type="protein sequence ID" value="MBB4620464.1"/>
    <property type="molecule type" value="Genomic_DNA"/>
</dbReference>
<organism evidence="1 2">
    <name type="scientific">Parabacteroides faecis</name>
    <dbReference type="NCBI Taxonomy" id="1217282"/>
    <lineage>
        <taxon>Bacteria</taxon>
        <taxon>Pseudomonadati</taxon>
        <taxon>Bacteroidota</taxon>
        <taxon>Bacteroidia</taxon>
        <taxon>Bacteroidales</taxon>
        <taxon>Tannerellaceae</taxon>
        <taxon>Parabacteroides</taxon>
    </lineage>
</organism>
<proteinExistence type="predicted"/>
<dbReference type="Proteomes" id="UP000533637">
    <property type="component" value="Unassembled WGS sequence"/>
</dbReference>
<sequence length="56" mass="6015">MNRRGVLCEEVYHVLQFPSAALSVSGNMGIISACGTYDIRYAASTPLYSDGKGKES</sequence>
<name>A0ABR6KGI3_9BACT</name>